<organism evidence="14">
    <name type="scientific">Thienemanniella curva</name>
    <dbReference type="NCBI Taxonomy" id="3025417"/>
    <lineage>
        <taxon>Eukaryota</taxon>
        <taxon>Metazoa</taxon>
        <taxon>Ecdysozoa</taxon>
        <taxon>Arthropoda</taxon>
        <taxon>Hexapoda</taxon>
        <taxon>Insecta</taxon>
        <taxon>Pterygota</taxon>
        <taxon>Neoptera</taxon>
        <taxon>Endopterygota</taxon>
        <taxon>Diptera</taxon>
        <taxon>Nematocera</taxon>
        <taxon>Chironomoidea</taxon>
        <taxon>Chironomidae</taxon>
        <taxon>Thienemanniella</taxon>
    </lineage>
</organism>
<dbReference type="GO" id="GO:0015078">
    <property type="term" value="F:proton transmembrane transporter activity"/>
    <property type="evidence" value="ECO:0007669"/>
    <property type="project" value="InterPro"/>
</dbReference>
<dbReference type="GO" id="GO:0015986">
    <property type="term" value="P:proton motive force-driven ATP synthesis"/>
    <property type="evidence" value="ECO:0007669"/>
    <property type="project" value="InterPro"/>
</dbReference>
<sequence length="57" mass="7061">MPQMAPLSWLILFCLFTFSFFIFTVMNYFNKFFINKQKPNNNNTLMNQMNKNLNWKW</sequence>
<keyword evidence="11 13" id="KW-0472">Membrane</keyword>
<dbReference type="EMBL" id="OR333979">
    <property type="protein sequence ID" value="WML69307.1"/>
    <property type="molecule type" value="Genomic_DNA"/>
</dbReference>
<keyword evidence="6 12" id="KW-0812">Transmembrane</keyword>
<dbReference type="RefSeq" id="YP_010950966.1">
    <property type="nucleotide sequence ID" value="NC_082827.1"/>
</dbReference>
<proteinExistence type="inferred from homology"/>
<gene>
    <name evidence="14" type="primary">ATP8</name>
</gene>
<feature type="transmembrane region" description="Helical" evidence="13">
    <location>
        <begin position="6"/>
        <end position="29"/>
    </location>
</feature>
<evidence type="ECO:0000256" key="11">
    <source>
        <dbReference type="ARBA" id="ARBA00023136"/>
    </source>
</evidence>
<evidence type="ECO:0000313" key="14">
    <source>
        <dbReference type="EMBL" id="WML69307.1"/>
    </source>
</evidence>
<dbReference type="CTD" id="4509"/>
<accession>A0AA51M6G9</accession>
<evidence type="ECO:0000256" key="5">
    <source>
        <dbReference type="ARBA" id="ARBA00022547"/>
    </source>
</evidence>
<comment type="subcellular location">
    <subcellularLocation>
        <location evidence="1 12">Mitochondrion membrane</location>
        <topology evidence="1 12">Single-pass membrane protein</topology>
    </subcellularLocation>
</comment>
<comment type="similarity">
    <text evidence="2 12">Belongs to the ATPase protein 8 family.</text>
</comment>
<evidence type="ECO:0000256" key="1">
    <source>
        <dbReference type="ARBA" id="ARBA00004304"/>
    </source>
</evidence>
<keyword evidence="9 12" id="KW-0406">Ion transport</keyword>
<reference evidence="14" key="1">
    <citation type="journal article" date="2023" name="Arch. Insect Biochem. Physiol.">
        <title>New data on mitogenomes of Thienemanniella Kieffer, 1911 (Diptera: Chironomidae, Orthocladiinae).</title>
        <authorList>
            <person name="Lin X.-L."/>
        </authorList>
    </citation>
    <scope>NUCLEOTIDE SEQUENCE</scope>
</reference>
<evidence type="ECO:0000256" key="6">
    <source>
        <dbReference type="ARBA" id="ARBA00022692"/>
    </source>
</evidence>
<name>A0AA51M6G9_9DIPT</name>
<keyword evidence="8 13" id="KW-1133">Transmembrane helix</keyword>
<keyword evidence="4 12" id="KW-0813">Transport</keyword>
<keyword evidence="10 12" id="KW-0496">Mitochondrion</keyword>
<evidence type="ECO:0000256" key="13">
    <source>
        <dbReference type="SAM" id="Phobius"/>
    </source>
</evidence>
<geneLocation type="mitochondrion" evidence="14"/>
<evidence type="ECO:0000256" key="8">
    <source>
        <dbReference type="ARBA" id="ARBA00022989"/>
    </source>
</evidence>
<dbReference type="InterPro" id="IPR001421">
    <property type="entry name" value="ATP8_metazoa"/>
</dbReference>
<protein>
    <recommendedName>
        <fullName evidence="12">ATP synthase complex subunit 8</fullName>
    </recommendedName>
</protein>
<keyword evidence="7 12" id="KW-0375">Hydrogen ion transport</keyword>
<evidence type="ECO:0000256" key="4">
    <source>
        <dbReference type="ARBA" id="ARBA00022448"/>
    </source>
</evidence>
<evidence type="ECO:0000256" key="10">
    <source>
        <dbReference type="ARBA" id="ARBA00023128"/>
    </source>
</evidence>
<comment type="subunit">
    <text evidence="3">F-type ATPases have 2 components, CF(1) - the catalytic core - and CF(0) - the membrane proton channel.</text>
</comment>
<evidence type="ECO:0000256" key="12">
    <source>
        <dbReference type="RuleBase" id="RU003661"/>
    </source>
</evidence>
<keyword evidence="5 12" id="KW-0138">CF(0)</keyword>
<evidence type="ECO:0000256" key="3">
    <source>
        <dbReference type="ARBA" id="ARBA00011291"/>
    </source>
</evidence>
<evidence type="ECO:0000256" key="7">
    <source>
        <dbReference type="ARBA" id="ARBA00022781"/>
    </source>
</evidence>
<evidence type="ECO:0000256" key="9">
    <source>
        <dbReference type="ARBA" id="ARBA00023065"/>
    </source>
</evidence>
<dbReference type="Pfam" id="PF00895">
    <property type="entry name" value="ATP-synt_8"/>
    <property type="match status" value="1"/>
</dbReference>
<dbReference type="AlphaFoldDB" id="A0AA51M6G9"/>
<dbReference type="GO" id="GO:0045259">
    <property type="term" value="C:proton-transporting ATP synthase complex"/>
    <property type="evidence" value="ECO:0007669"/>
    <property type="project" value="UniProtKB-KW"/>
</dbReference>
<evidence type="ECO:0000256" key="2">
    <source>
        <dbReference type="ARBA" id="ARBA00008892"/>
    </source>
</evidence>
<dbReference type="GO" id="GO:0031966">
    <property type="term" value="C:mitochondrial membrane"/>
    <property type="evidence" value="ECO:0007669"/>
    <property type="project" value="UniProtKB-SubCell"/>
</dbReference>
<dbReference type="GeneID" id="84879096"/>